<keyword evidence="1" id="KW-0788">Thiol protease</keyword>
<evidence type="ECO:0000256" key="1">
    <source>
        <dbReference type="RuleBase" id="RU366025"/>
    </source>
</evidence>
<dbReference type="PROSITE" id="PS00973">
    <property type="entry name" value="USP_2"/>
    <property type="match status" value="1"/>
</dbReference>
<dbReference type="InterPro" id="IPR050164">
    <property type="entry name" value="Peptidase_C19"/>
</dbReference>
<dbReference type="Pfam" id="PF00443">
    <property type="entry name" value="UCH"/>
    <property type="match status" value="1"/>
</dbReference>
<comment type="caution">
    <text evidence="4">The sequence shown here is derived from an EMBL/GenBank/DDBJ whole genome shotgun (WGS) entry which is preliminary data.</text>
</comment>
<dbReference type="GO" id="GO:0016579">
    <property type="term" value="P:protein deubiquitination"/>
    <property type="evidence" value="ECO:0007669"/>
    <property type="project" value="InterPro"/>
</dbReference>
<dbReference type="SUPFAM" id="SSF54001">
    <property type="entry name" value="Cysteine proteinases"/>
    <property type="match status" value="1"/>
</dbReference>
<protein>
    <recommendedName>
        <fullName evidence="1">Ubiquitin carboxyl-terminal hydrolase</fullName>
        <ecNumber evidence="1">3.4.19.12</ecNumber>
    </recommendedName>
</protein>
<dbReference type="AlphaFoldDB" id="A0A152A8R3"/>
<dbReference type="Pfam" id="PF21246">
    <property type="entry name" value="Usp38-like_N"/>
    <property type="match status" value="1"/>
</dbReference>
<dbReference type="InterPro" id="IPR049407">
    <property type="entry name" value="Usp38-like_N"/>
</dbReference>
<dbReference type="GO" id="GO:0004843">
    <property type="term" value="F:cysteine-type deubiquitinase activity"/>
    <property type="evidence" value="ECO:0007669"/>
    <property type="project" value="UniProtKB-UniRule"/>
</dbReference>
<dbReference type="GO" id="GO:0005634">
    <property type="term" value="C:nucleus"/>
    <property type="evidence" value="ECO:0007669"/>
    <property type="project" value="TreeGrafter"/>
</dbReference>
<keyword evidence="1" id="KW-0645">Protease</keyword>
<keyword evidence="2" id="KW-0175">Coiled coil</keyword>
<dbReference type="PROSITE" id="PS50235">
    <property type="entry name" value="USP_3"/>
    <property type="match status" value="1"/>
</dbReference>
<keyword evidence="1" id="KW-0378">Hydrolase</keyword>
<evidence type="ECO:0000313" key="5">
    <source>
        <dbReference type="Proteomes" id="UP000076078"/>
    </source>
</evidence>
<sequence>MNQLKSIFNELESVNKKDRIKSSLGEINNIYDFLYEYLYYFEERTLNKDKESYWFLSFILKCLFERYHNDTEFNIILSNYFSNLDTTQNLLVPLLDNDIIAFLEIYYIVLQCKLYQSTTQLDSSDLTFSFQSIKSIITKYHNSLNIDILKIQSDILILLIRSNVKFYQVFKVILTPLVNIYIRFLSKISIYSCQVETEYNAIVGSFVGFILLIWNQNSQLQLSSIEQSLRMTFQMLIEHQQQNDDSMDSQMIVNNSHQDPLQSLSNMFNSAPVELIPRFLSNIYNEQVPDSTLFKVIIHFTQWPLEDTIAKWILDSFNALIEKKRVTLLSALVVNCAEKVIKQMFQLELMSGSFAILERMLLGYQHSPDTFHSIIKLFPIVIKFLHTYNQKLSQVSEVEYKNESIIIPYRIQSSVYQLQYRVKEGRDLLLFALKNVHQPQRFKSTIADILSRFCQLSWILMFHHTGYPELYLPLQDSLTSINSQPPSEFEIKRILLANAWTSLDSVVFENQALGRVLKDRGGLVNLGNTCYMNSFLQALYMTIPFRQYLLNNLDSKLLSFYSEYSDLSQEEFLELYQQDLLKRPQFLKQLQLVFGSLRLSVKQACSPGLFQRTLDIEYRSGQQQDSFEFGKSLLDNLDEILKQLERNENQLVLNKQLSSPTFDNTKEKRDKLQEDLKLKNSKVQSIVTKMFGGKISTSIICRQCKTNSTKIEDFLELPLSFGSNLQTDGQIVELEQMIKDFLSDEALEGDNKYFCDHCKSLQDADKSISIIQSPQHLILVIKRFYFSRQLKSVSKILNPVDYPFEITLKSVIPPTLEENQQEPKPNTKPKSIEELYSLYSVIMHSGRSVNHGHYYNYSKSSDNISNSSDWCMFNDSSVSIADQKSFVNISKRFHTDVPYILFYSKKSTSDNNSNNNNNANEVTPWISTQIERENQTILSKYNNTRKNTNNILEQFQSYDKK</sequence>
<dbReference type="PANTHER" id="PTHR24006:SF908">
    <property type="entry name" value="DEUBIQUITINATING APOPTOTIC INHIBITOR, ISOFORM A"/>
    <property type="match status" value="1"/>
</dbReference>
<dbReference type="OMA" id="AFVCDSV"/>
<evidence type="ECO:0000259" key="3">
    <source>
        <dbReference type="PROSITE" id="PS50235"/>
    </source>
</evidence>
<dbReference type="InterPro" id="IPR018200">
    <property type="entry name" value="USP_CS"/>
</dbReference>
<reference evidence="4 5" key="1">
    <citation type="submission" date="2015-12" db="EMBL/GenBank/DDBJ databases">
        <title>Dictyostelia acquired genes for synthesis and detection of signals that induce cell-type specialization by lateral gene transfer from prokaryotes.</title>
        <authorList>
            <person name="Gloeckner G."/>
            <person name="Schaap P."/>
        </authorList>
    </citation>
    <scope>NUCLEOTIDE SEQUENCE [LARGE SCALE GENOMIC DNA]</scope>
    <source>
        <strain evidence="4 5">TK</strain>
    </source>
</reference>
<dbReference type="FunCoup" id="A0A152A8R3">
    <property type="interactions" value="22"/>
</dbReference>
<dbReference type="GO" id="GO:0006508">
    <property type="term" value="P:proteolysis"/>
    <property type="evidence" value="ECO:0007669"/>
    <property type="project" value="UniProtKB-KW"/>
</dbReference>
<dbReference type="InterPro" id="IPR001394">
    <property type="entry name" value="Peptidase_C19_UCH"/>
</dbReference>
<dbReference type="STRING" id="361077.A0A152A8R3"/>
<dbReference type="EC" id="3.4.19.12" evidence="1"/>
<dbReference type="Proteomes" id="UP000076078">
    <property type="component" value="Unassembled WGS sequence"/>
</dbReference>
<organism evidence="4 5">
    <name type="scientific">Tieghemostelium lacteum</name>
    <name type="common">Slime mold</name>
    <name type="synonym">Dictyostelium lacteum</name>
    <dbReference type="NCBI Taxonomy" id="361077"/>
    <lineage>
        <taxon>Eukaryota</taxon>
        <taxon>Amoebozoa</taxon>
        <taxon>Evosea</taxon>
        <taxon>Eumycetozoa</taxon>
        <taxon>Dictyostelia</taxon>
        <taxon>Dictyosteliales</taxon>
        <taxon>Raperosteliaceae</taxon>
        <taxon>Tieghemostelium</taxon>
    </lineage>
</organism>
<dbReference type="Gene3D" id="3.90.70.10">
    <property type="entry name" value="Cysteine proteinases"/>
    <property type="match status" value="1"/>
</dbReference>
<evidence type="ECO:0000256" key="2">
    <source>
        <dbReference type="SAM" id="Coils"/>
    </source>
</evidence>
<keyword evidence="1" id="KW-0833">Ubl conjugation pathway</keyword>
<proteinExistence type="inferred from homology"/>
<dbReference type="EMBL" id="LODT01000004">
    <property type="protein sequence ID" value="KYR02447.1"/>
    <property type="molecule type" value="Genomic_DNA"/>
</dbReference>
<keyword evidence="5" id="KW-1185">Reference proteome</keyword>
<name>A0A152A8R3_TIELA</name>
<dbReference type="PROSITE" id="PS00972">
    <property type="entry name" value="USP_1"/>
    <property type="match status" value="1"/>
</dbReference>
<dbReference type="InterPro" id="IPR038765">
    <property type="entry name" value="Papain-like_cys_pep_sf"/>
</dbReference>
<feature type="domain" description="USP" evidence="3">
    <location>
        <begin position="521"/>
        <end position="906"/>
    </location>
</feature>
<dbReference type="InParanoid" id="A0A152A8R3"/>
<evidence type="ECO:0000313" key="4">
    <source>
        <dbReference type="EMBL" id="KYR02447.1"/>
    </source>
</evidence>
<feature type="coiled-coil region" evidence="2">
    <location>
        <begin position="630"/>
        <end position="682"/>
    </location>
</feature>
<dbReference type="OrthoDB" id="2420415at2759"/>
<dbReference type="InterPro" id="IPR028889">
    <property type="entry name" value="USP"/>
</dbReference>
<gene>
    <name evidence="4" type="ORF">DLAC_01286</name>
</gene>
<comment type="catalytic activity">
    <reaction evidence="1">
        <text>Thiol-dependent hydrolysis of ester, thioester, amide, peptide and isopeptide bonds formed by the C-terminal Gly of ubiquitin (a 76-residue protein attached to proteins as an intracellular targeting signal).</text>
        <dbReference type="EC" id="3.4.19.12"/>
    </reaction>
</comment>
<accession>A0A152A8R3</accession>
<comment type="similarity">
    <text evidence="1">Belongs to the peptidase C19 family.</text>
</comment>
<dbReference type="PANTHER" id="PTHR24006">
    <property type="entry name" value="UBIQUITIN CARBOXYL-TERMINAL HYDROLASE"/>
    <property type="match status" value="1"/>
</dbReference>
<dbReference type="GO" id="GO:0005829">
    <property type="term" value="C:cytosol"/>
    <property type="evidence" value="ECO:0007669"/>
    <property type="project" value="TreeGrafter"/>
</dbReference>